<organism evidence="5 6">
    <name type="scientific">Allokutzneria oryzae</name>
    <dbReference type="NCBI Taxonomy" id="1378989"/>
    <lineage>
        <taxon>Bacteria</taxon>
        <taxon>Bacillati</taxon>
        <taxon>Actinomycetota</taxon>
        <taxon>Actinomycetes</taxon>
        <taxon>Pseudonocardiales</taxon>
        <taxon>Pseudonocardiaceae</taxon>
        <taxon>Allokutzneria</taxon>
    </lineage>
</organism>
<dbReference type="Gene3D" id="1.10.3630.10">
    <property type="entry name" value="yeast vps74-n-term truncation variant domain like"/>
    <property type="match status" value="1"/>
</dbReference>
<keyword evidence="2" id="KW-0333">Golgi apparatus</keyword>
<dbReference type="InterPro" id="IPR038261">
    <property type="entry name" value="GPP34-like_sf"/>
</dbReference>
<dbReference type="InterPro" id="IPR008628">
    <property type="entry name" value="GPP34-like"/>
</dbReference>
<dbReference type="Proteomes" id="UP001589693">
    <property type="component" value="Unassembled WGS sequence"/>
</dbReference>
<protein>
    <submittedName>
        <fullName evidence="5">GPP34 family phosphoprotein</fullName>
    </submittedName>
</protein>
<name>A0ABV6A5D7_9PSEU</name>
<comment type="subcellular location">
    <subcellularLocation>
        <location evidence="1">Golgi apparatus membrane</location>
        <topology evidence="1">Peripheral membrane protein</topology>
        <orientation evidence="1">Cytoplasmic side</orientation>
    </subcellularLocation>
</comment>
<dbReference type="EMBL" id="JBHLZU010000027">
    <property type="protein sequence ID" value="MFB9908408.1"/>
    <property type="molecule type" value="Genomic_DNA"/>
</dbReference>
<keyword evidence="4" id="KW-0472">Membrane</keyword>
<evidence type="ECO:0000256" key="3">
    <source>
        <dbReference type="ARBA" id="ARBA00023121"/>
    </source>
</evidence>
<evidence type="ECO:0000313" key="5">
    <source>
        <dbReference type="EMBL" id="MFB9908408.1"/>
    </source>
</evidence>
<sequence>MDLPESLPARLFLLAFDQDRGRLTAGGRLAPLLRAGALTELYLSGRLANAKGRAQVAAGDATGDPVLDQVLALVSSTRPRPWRHWVSRQPKTTRVAVQDALAASGHIGVTRHRLLGIFPTTTVTLLDPRGAMHVSSLASEALRGASPAADVDLADAAVVCLAAAANLRSVVSRSDRRVYRRRLAELAGRVGPVPAALRKALQEQSGSMPGEGD</sequence>
<dbReference type="Pfam" id="PF05719">
    <property type="entry name" value="GPP34"/>
    <property type="match status" value="1"/>
</dbReference>
<gene>
    <name evidence="5" type="ORF">ACFFQA_31110</name>
</gene>
<evidence type="ECO:0000313" key="6">
    <source>
        <dbReference type="Proteomes" id="UP001589693"/>
    </source>
</evidence>
<accession>A0ABV6A5D7</accession>
<keyword evidence="6" id="KW-1185">Reference proteome</keyword>
<evidence type="ECO:0000256" key="2">
    <source>
        <dbReference type="ARBA" id="ARBA00023034"/>
    </source>
</evidence>
<evidence type="ECO:0000256" key="4">
    <source>
        <dbReference type="ARBA" id="ARBA00023136"/>
    </source>
</evidence>
<comment type="caution">
    <text evidence="5">The sequence shown here is derived from an EMBL/GenBank/DDBJ whole genome shotgun (WGS) entry which is preliminary data.</text>
</comment>
<keyword evidence="3" id="KW-0446">Lipid-binding</keyword>
<reference evidence="5 6" key="1">
    <citation type="submission" date="2024-09" db="EMBL/GenBank/DDBJ databases">
        <authorList>
            <person name="Sun Q."/>
            <person name="Mori K."/>
        </authorList>
    </citation>
    <scope>NUCLEOTIDE SEQUENCE [LARGE SCALE GENOMIC DNA]</scope>
    <source>
        <strain evidence="5 6">TBRC 7907</strain>
    </source>
</reference>
<evidence type="ECO:0000256" key="1">
    <source>
        <dbReference type="ARBA" id="ARBA00004255"/>
    </source>
</evidence>
<dbReference type="RefSeq" id="WP_377860099.1">
    <property type="nucleotide sequence ID" value="NZ_JBHLZU010000027.1"/>
</dbReference>
<proteinExistence type="predicted"/>